<evidence type="ECO:0000256" key="2">
    <source>
        <dbReference type="RuleBase" id="RU003749"/>
    </source>
</evidence>
<evidence type="ECO:0000256" key="1">
    <source>
        <dbReference type="ARBA" id="ARBA00009013"/>
    </source>
</evidence>
<dbReference type="Pfam" id="PF01740">
    <property type="entry name" value="STAS"/>
    <property type="match status" value="1"/>
</dbReference>
<dbReference type="InParanoid" id="A0A545ALL6"/>
<dbReference type="PANTHER" id="PTHR33495">
    <property type="entry name" value="ANTI-SIGMA FACTOR ANTAGONIST TM_1081-RELATED-RELATED"/>
    <property type="match status" value="1"/>
</dbReference>
<dbReference type="InterPro" id="IPR036513">
    <property type="entry name" value="STAS_dom_sf"/>
</dbReference>
<dbReference type="PANTHER" id="PTHR33495:SF2">
    <property type="entry name" value="ANTI-SIGMA FACTOR ANTAGONIST TM_1081-RELATED"/>
    <property type="match status" value="1"/>
</dbReference>
<evidence type="ECO:0000313" key="4">
    <source>
        <dbReference type="EMBL" id="TQS42203.1"/>
    </source>
</evidence>
<organism evidence="4 5">
    <name type="scientific">Cryptosporangium phraense</name>
    <dbReference type="NCBI Taxonomy" id="2593070"/>
    <lineage>
        <taxon>Bacteria</taxon>
        <taxon>Bacillati</taxon>
        <taxon>Actinomycetota</taxon>
        <taxon>Actinomycetes</taxon>
        <taxon>Cryptosporangiales</taxon>
        <taxon>Cryptosporangiaceae</taxon>
        <taxon>Cryptosporangium</taxon>
    </lineage>
</organism>
<dbReference type="NCBIfam" id="TIGR00377">
    <property type="entry name" value="ant_ant_sig"/>
    <property type="match status" value="1"/>
</dbReference>
<dbReference type="Gene3D" id="3.30.750.24">
    <property type="entry name" value="STAS domain"/>
    <property type="match status" value="1"/>
</dbReference>
<proteinExistence type="inferred from homology"/>
<comment type="caution">
    <text evidence="4">The sequence shown here is derived from an EMBL/GenBank/DDBJ whole genome shotgun (WGS) entry which is preliminary data.</text>
</comment>
<protein>
    <recommendedName>
        <fullName evidence="2">Anti-sigma factor antagonist</fullName>
    </recommendedName>
</protein>
<accession>A0A545ALL6</accession>
<keyword evidence="5" id="KW-1185">Reference proteome</keyword>
<name>A0A545ALL6_9ACTN</name>
<evidence type="ECO:0000259" key="3">
    <source>
        <dbReference type="PROSITE" id="PS50801"/>
    </source>
</evidence>
<dbReference type="InterPro" id="IPR002645">
    <property type="entry name" value="STAS_dom"/>
</dbReference>
<gene>
    <name evidence="4" type="ORF">FL583_25010</name>
</gene>
<dbReference type="AlphaFoldDB" id="A0A545ALL6"/>
<comment type="similarity">
    <text evidence="1 2">Belongs to the anti-sigma-factor antagonist family.</text>
</comment>
<dbReference type="Proteomes" id="UP000317982">
    <property type="component" value="Unassembled WGS sequence"/>
</dbReference>
<feature type="domain" description="STAS" evidence="3">
    <location>
        <begin position="61"/>
        <end position="167"/>
    </location>
</feature>
<sequence>MEWFSSQPLPPVRLGVRPGRVSEGAAMTAPEAEWTLAEHEHGVEVRTVAESTGSPVRETLTVATARGESGLTTVTVEGEVDMLTAPMLSSVVDEELDRGCDRMLIDLRPVTFLGSSGLTALIAMARRCAADQIQLRLVADGPSVLRPLEITGLATAFTTVTDPRDAW</sequence>
<dbReference type="CDD" id="cd07043">
    <property type="entry name" value="STAS_anti-anti-sigma_factors"/>
    <property type="match status" value="1"/>
</dbReference>
<evidence type="ECO:0000313" key="5">
    <source>
        <dbReference type="Proteomes" id="UP000317982"/>
    </source>
</evidence>
<dbReference type="OrthoDB" id="3576811at2"/>
<dbReference type="EMBL" id="VIRS01000019">
    <property type="protein sequence ID" value="TQS42203.1"/>
    <property type="molecule type" value="Genomic_DNA"/>
</dbReference>
<dbReference type="InterPro" id="IPR003658">
    <property type="entry name" value="Anti-sigma_ant"/>
</dbReference>
<dbReference type="GO" id="GO:0043856">
    <property type="term" value="F:anti-sigma factor antagonist activity"/>
    <property type="evidence" value="ECO:0007669"/>
    <property type="project" value="InterPro"/>
</dbReference>
<dbReference type="SUPFAM" id="SSF52091">
    <property type="entry name" value="SpoIIaa-like"/>
    <property type="match status" value="1"/>
</dbReference>
<reference evidence="4 5" key="1">
    <citation type="submission" date="2019-07" db="EMBL/GenBank/DDBJ databases">
        <title>Cryptosporangium phraense sp. nov., isolated from plant litter.</title>
        <authorList>
            <person name="Suriyachadkun C."/>
        </authorList>
    </citation>
    <scope>NUCLEOTIDE SEQUENCE [LARGE SCALE GENOMIC DNA]</scope>
    <source>
        <strain evidence="4 5">A-T 5661</strain>
    </source>
</reference>
<dbReference type="PROSITE" id="PS50801">
    <property type="entry name" value="STAS"/>
    <property type="match status" value="1"/>
</dbReference>